<organism evidence="2 3">
    <name type="scientific">Allorhodopirellula solitaria</name>
    <dbReference type="NCBI Taxonomy" id="2527987"/>
    <lineage>
        <taxon>Bacteria</taxon>
        <taxon>Pseudomonadati</taxon>
        <taxon>Planctomycetota</taxon>
        <taxon>Planctomycetia</taxon>
        <taxon>Pirellulales</taxon>
        <taxon>Pirellulaceae</taxon>
        <taxon>Allorhodopirellula</taxon>
    </lineage>
</organism>
<evidence type="ECO:0000313" key="2">
    <source>
        <dbReference type="EMBL" id="TWT65359.1"/>
    </source>
</evidence>
<feature type="domain" description="Glycosyltransferase 2-like" evidence="1">
    <location>
        <begin position="21"/>
        <end position="107"/>
    </location>
</feature>
<proteinExistence type="predicted"/>
<protein>
    <recommendedName>
        <fullName evidence="1">Glycosyltransferase 2-like domain-containing protein</fullName>
    </recommendedName>
</protein>
<dbReference type="AlphaFoldDB" id="A0A5C5XRT3"/>
<sequence length="368" mass="41778">MRSDGIRRRPVKIVATILSGNSQSLVSDAIVSVRDYMDQLLLIDTGITDETVARAEAAAGEKLKVLTFPWCDDFAAARNFALNAASEFNANWALTIDTDERVNFSSLRTRDALIARLNQRDDTMAWMVAAADHSYAKERFIRVPTSLTWVGRTHEALIGASDQARELLDDVHFWETPKSAEQYRHKLERDLRILETETAKDPGDARWWYYLGQTLDGMGETERALEAYQSCARNEGWNEQLAWSSYCAAKCLTRMHRFRDAEEAAAYGLTIDAGFAELPWIAGWACYQRDALEQAVAWSNMAANMGEFAARSLRRPRVGFRFLPAWYEAPYDTLRHALRKLGEFQAADRAEKCFRRAKQLRLGGNITV</sequence>
<evidence type="ECO:0000259" key="1">
    <source>
        <dbReference type="Pfam" id="PF00535"/>
    </source>
</evidence>
<dbReference type="EMBL" id="SJPK01000007">
    <property type="protein sequence ID" value="TWT65359.1"/>
    <property type="molecule type" value="Genomic_DNA"/>
</dbReference>
<dbReference type="Gene3D" id="1.25.40.10">
    <property type="entry name" value="Tetratricopeptide repeat domain"/>
    <property type="match status" value="1"/>
</dbReference>
<dbReference type="SUPFAM" id="SSF53448">
    <property type="entry name" value="Nucleotide-diphospho-sugar transferases"/>
    <property type="match status" value="1"/>
</dbReference>
<dbReference type="Gene3D" id="3.90.550.10">
    <property type="entry name" value="Spore Coat Polysaccharide Biosynthesis Protein SpsA, Chain A"/>
    <property type="match status" value="1"/>
</dbReference>
<comment type="caution">
    <text evidence="2">The sequence shown here is derived from an EMBL/GenBank/DDBJ whole genome shotgun (WGS) entry which is preliminary data.</text>
</comment>
<dbReference type="InterPro" id="IPR029044">
    <property type="entry name" value="Nucleotide-diphossugar_trans"/>
</dbReference>
<dbReference type="InterPro" id="IPR001173">
    <property type="entry name" value="Glyco_trans_2-like"/>
</dbReference>
<gene>
    <name evidence="2" type="ORF">CA85_32710</name>
</gene>
<dbReference type="SUPFAM" id="SSF48452">
    <property type="entry name" value="TPR-like"/>
    <property type="match status" value="1"/>
</dbReference>
<keyword evidence="3" id="KW-1185">Reference proteome</keyword>
<reference evidence="2 3" key="1">
    <citation type="submission" date="2019-02" db="EMBL/GenBank/DDBJ databases">
        <title>Deep-cultivation of Planctomycetes and their phenomic and genomic characterization uncovers novel biology.</title>
        <authorList>
            <person name="Wiegand S."/>
            <person name="Jogler M."/>
            <person name="Boedeker C."/>
            <person name="Pinto D."/>
            <person name="Vollmers J."/>
            <person name="Rivas-Marin E."/>
            <person name="Kohn T."/>
            <person name="Peeters S.H."/>
            <person name="Heuer A."/>
            <person name="Rast P."/>
            <person name="Oberbeckmann S."/>
            <person name="Bunk B."/>
            <person name="Jeske O."/>
            <person name="Meyerdierks A."/>
            <person name="Storesund J.E."/>
            <person name="Kallscheuer N."/>
            <person name="Luecker S."/>
            <person name="Lage O.M."/>
            <person name="Pohl T."/>
            <person name="Merkel B.J."/>
            <person name="Hornburger P."/>
            <person name="Mueller R.-W."/>
            <person name="Bruemmer F."/>
            <person name="Labrenz M."/>
            <person name="Spormann A.M."/>
            <person name="Op Den Camp H."/>
            <person name="Overmann J."/>
            <person name="Amann R."/>
            <person name="Jetten M.S.M."/>
            <person name="Mascher T."/>
            <person name="Medema M.H."/>
            <person name="Devos D.P."/>
            <person name="Kaster A.-K."/>
            <person name="Ovreas L."/>
            <person name="Rohde M."/>
            <person name="Galperin M.Y."/>
            <person name="Jogler C."/>
        </authorList>
    </citation>
    <scope>NUCLEOTIDE SEQUENCE [LARGE SCALE GENOMIC DNA]</scope>
    <source>
        <strain evidence="2 3">CA85</strain>
    </source>
</reference>
<dbReference type="OrthoDB" id="9815923at2"/>
<dbReference type="Pfam" id="PF00535">
    <property type="entry name" value="Glycos_transf_2"/>
    <property type="match status" value="1"/>
</dbReference>
<dbReference type="Proteomes" id="UP000318053">
    <property type="component" value="Unassembled WGS sequence"/>
</dbReference>
<evidence type="ECO:0000313" key="3">
    <source>
        <dbReference type="Proteomes" id="UP000318053"/>
    </source>
</evidence>
<dbReference type="InterPro" id="IPR011990">
    <property type="entry name" value="TPR-like_helical_dom_sf"/>
</dbReference>
<name>A0A5C5XRT3_9BACT</name>
<accession>A0A5C5XRT3</accession>